<name>A0A3M7PVI1_BRAPC</name>
<protein>
    <submittedName>
        <fullName evidence="2">Uncharacterized protein</fullName>
    </submittedName>
</protein>
<evidence type="ECO:0000313" key="3">
    <source>
        <dbReference type="Proteomes" id="UP000276133"/>
    </source>
</evidence>
<evidence type="ECO:0000313" key="2">
    <source>
        <dbReference type="EMBL" id="RNA02688.1"/>
    </source>
</evidence>
<keyword evidence="3" id="KW-1185">Reference proteome</keyword>
<dbReference type="OrthoDB" id="10504853at2759"/>
<evidence type="ECO:0000256" key="1">
    <source>
        <dbReference type="SAM" id="MobiDB-lite"/>
    </source>
</evidence>
<accession>A0A3M7PVI1</accession>
<gene>
    <name evidence="2" type="ORF">BpHYR1_033833</name>
</gene>
<feature type="region of interest" description="Disordered" evidence="1">
    <location>
        <begin position="176"/>
        <end position="210"/>
    </location>
</feature>
<dbReference type="AlphaFoldDB" id="A0A3M7PVI1"/>
<feature type="region of interest" description="Disordered" evidence="1">
    <location>
        <begin position="122"/>
        <end position="146"/>
    </location>
</feature>
<dbReference type="Proteomes" id="UP000276133">
    <property type="component" value="Unassembled WGS sequence"/>
</dbReference>
<feature type="region of interest" description="Disordered" evidence="1">
    <location>
        <begin position="325"/>
        <end position="349"/>
    </location>
</feature>
<organism evidence="2 3">
    <name type="scientific">Brachionus plicatilis</name>
    <name type="common">Marine rotifer</name>
    <name type="synonym">Brachionus muelleri</name>
    <dbReference type="NCBI Taxonomy" id="10195"/>
    <lineage>
        <taxon>Eukaryota</taxon>
        <taxon>Metazoa</taxon>
        <taxon>Spiralia</taxon>
        <taxon>Gnathifera</taxon>
        <taxon>Rotifera</taxon>
        <taxon>Eurotatoria</taxon>
        <taxon>Monogononta</taxon>
        <taxon>Pseudotrocha</taxon>
        <taxon>Ploima</taxon>
        <taxon>Brachionidae</taxon>
        <taxon>Brachionus</taxon>
    </lineage>
</organism>
<feature type="region of interest" description="Disordered" evidence="1">
    <location>
        <begin position="378"/>
        <end position="407"/>
    </location>
</feature>
<feature type="compositionally biased region" description="Polar residues" evidence="1">
    <location>
        <begin position="137"/>
        <end position="146"/>
    </location>
</feature>
<sequence>MANLFVLDNPRERGISRAAPNGIAFFSALFKFSYVLGREARQQQQKFITKITNTASSISFMNRIKTLESKSKRTNTPYTTQTTQPSQANFVNSNAYQQTAKANRAQKTNDFYENSYLNFSKNYTSTSPTNERKPKPRSTNNDEQQTKYRLNTYQDKLPDHKFFNRNYKPTEMIVTNRCTNDSPSTSNANLDPTSSSRHNSGEANKGLTSTSMNLNRLKLLKKRNALKKTIATTNPQCTSPASKSHTNFEYNYTLIANSKEDFKSQTSLNNTMTNKAYSNHLSRNSLNNTESFLGSNHQLTMNKSSETIDELHLAELRTKSTNFNNSLNRVRSTPHINNQGSMPAINGRTKSENELINLPEADAKARFKTVSQINLFNNKSNKSQPVSRLDNKKKSEAESSSKARDAQLEAKSDQFKVGFSSKESAKSVANQIFDMKLGVDAFEPSPYNIMSDPVISEQFKKLYEEDEYFQQVHKKCCEWLNKYVYPSIENNTYALSSTSASNSRNFDLKVTKLSDI</sequence>
<proteinExistence type="predicted"/>
<comment type="caution">
    <text evidence="2">The sequence shown here is derived from an EMBL/GenBank/DDBJ whole genome shotgun (WGS) entry which is preliminary data.</text>
</comment>
<reference evidence="2 3" key="1">
    <citation type="journal article" date="2018" name="Sci. Rep.">
        <title>Genomic signatures of local adaptation to the degree of environmental predictability in rotifers.</title>
        <authorList>
            <person name="Franch-Gras L."/>
            <person name="Hahn C."/>
            <person name="Garcia-Roger E.M."/>
            <person name="Carmona M.J."/>
            <person name="Serra M."/>
            <person name="Gomez A."/>
        </authorList>
    </citation>
    <scope>NUCLEOTIDE SEQUENCE [LARGE SCALE GENOMIC DNA]</scope>
    <source>
        <strain evidence="2">HYR1</strain>
    </source>
</reference>
<feature type="compositionally biased region" description="Basic and acidic residues" evidence="1">
    <location>
        <begin position="389"/>
        <end position="407"/>
    </location>
</feature>
<feature type="compositionally biased region" description="Polar residues" evidence="1">
    <location>
        <begin position="325"/>
        <end position="341"/>
    </location>
</feature>
<dbReference type="EMBL" id="REGN01008785">
    <property type="protein sequence ID" value="RNA02688.1"/>
    <property type="molecule type" value="Genomic_DNA"/>
</dbReference>